<organism evidence="6 7">
    <name type="scientific">Eschrichtius robustus</name>
    <name type="common">California gray whale</name>
    <name type="synonym">Eschrichtius gibbosus</name>
    <dbReference type="NCBI Taxonomy" id="9764"/>
    <lineage>
        <taxon>Eukaryota</taxon>
        <taxon>Metazoa</taxon>
        <taxon>Chordata</taxon>
        <taxon>Craniata</taxon>
        <taxon>Vertebrata</taxon>
        <taxon>Euteleostomi</taxon>
        <taxon>Mammalia</taxon>
        <taxon>Eutheria</taxon>
        <taxon>Laurasiatheria</taxon>
        <taxon>Artiodactyla</taxon>
        <taxon>Whippomorpha</taxon>
        <taxon>Cetacea</taxon>
        <taxon>Mysticeti</taxon>
        <taxon>Eschrichtiidae</taxon>
        <taxon>Eschrichtius</taxon>
    </lineage>
</organism>
<comment type="caution">
    <text evidence="6">The sequence shown here is derived from an EMBL/GenBank/DDBJ whole genome shotgun (WGS) entry which is preliminary data.</text>
</comment>
<keyword evidence="7" id="KW-1185">Reference proteome</keyword>
<evidence type="ECO:0000256" key="5">
    <source>
        <dbReference type="SAM" id="MobiDB-lite"/>
    </source>
</evidence>
<reference evidence="6 7" key="1">
    <citation type="submission" date="2022-11" db="EMBL/GenBank/DDBJ databases">
        <title>Whole genome sequence of Eschrichtius robustus ER-17-0199.</title>
        <authorList>
            <person name="Bruniche-Olsen A."/>
            <person name="Black A.N."/>
            <person name="Fields C.J."/>
            <person name="Walden K."/>
            <person name="Dewoody J.A."/>
        </authorList>
    </citation>
    <scope>NUCLEOTIDE SEQUENCE [LARGE SCALE GENOMIC DNA]</scope>
    <source>
        <strain evidence="6">ER-17-0199</strain>
        <tissue evidence="6">Blubber</tissue>
    </source>
</reference>
<dbReference type="InterPro" id="IPR036259">
    <property type="entry name" value="MFS_trans_sf"/>
</dbReference>
<dbReference type="PANTHER" id="PTHR24064">
    <property type="entry name" value="SOLUTE CARRIER FAMILY 22 MEMBER"/>
    <property type="match status" value="1"/>
</dbReference>
<dbReference type="Proteomes" id="UP001159641">
    <property type="component" value="Unassembled WGS sequence"/>
</dbReference>
<dbReference type="EMBL" id="JAIQCJ010002005">
    <property type="protein sequence ID" value="KAJ8785962.1"/>
    <property type="molecule type" value="Genomic_DNA"/>
</dbReference>
<evidence type="ECO:0000256" key="3">
    <source>
        <dbReference type="ARBA" id="ARBA00022989"/>
    </source>
</evidence>
<gene>
    <name evidence="6" type="ORF">J1605_006922</name>
</gene>
<accession>A0AB34H444</accession>
<keyword evidence="3" id="KW-1133">Transmembrane helix</keyword>
<evidence type="ECO:0000313" key="7">
    <source>
        <dbReference type="Proteomes" id="UP001159641"/>
    </source>
</evidence>
<evidence type="ECO:0000256" key="4">
    <source>
        <dbReference type="ARBA" id="ARBA00023136"/>
    </source>
</evidence>
<proteinExistence type="predicted"/>
<evidence type="ECO:0000313" key="6">
    <source>
        <dbReference type="EMBL" id="KAJ8785962.1"/>
    </source>
</evidence>
<comment type="subcellular location">
    <subcellularLocation>
        <location evidence="1">Membrane</location>
        <topology evidence="1">Multi-pass membrane protein</topology>
    </subcellularLocation>
</comment>
<dbReference type="SUPFAM" id="SSF103473">
    <property type="entry name" value="MFS general substrate transporter"/>
    <property type="match status" value="1"/>
</dbReference>
<keyword evidence="2" id="KW-0812">Transmembrane</keyword>
<evidence type="ECO:0000256" key="2">
    <source>
        <dbReference type="ARBA" id="ARBA00022692"/>
    </source>
</evidence>
<name>A0AB34H444_ESCRO</name>
<protein>
    <submittedName>
        <fullName evidence="6">Uncharacterized protein</fullName>
    </submittedName>
</protein>
<dbReference type="AlphaFoldDB" id="A0AB34H444"/>
<dbReference type="GO" id="GO:0016020">
    <property type="term" value="C:membrane"/>
    <property type="evidence" value="ECO:0007669"/>
    <property type="project" value="UniProtKB-SubCell"/>
</dbReference>
<keyword evidence="4" id="KW-0472">Membrane</keyword>
<dbReference type="Gene3D" id="1.20.1250.20">
    <property type="entry name" value="MFS general substrate transporter like domains"/>
    <property type="match status" value="1"/>
</dbReference>
<feature type="region of interest" description="Disordered" evidence="5">
    <location>
        <begin position="111"/>
        <end position="132"/>
    </location>
</feature>
<sequence length="195" mass="20038">MTGDWCPLRWNLVCEDGWKVPLEQVDHLLGWLLGCVLLGPGCDGFGRQAVFVGSLVLATGLGASKALATGFPALLVLRLLRGGALAGASLALHVARPGARASGALASDVQALGRPTTDPHSPGQSSPPERPGPQAVCVCPGLELCDAPHRLVFSTGAGLFSVAGMLPRPGLALLLEGWHLPQGLSALATGLLLFF</sequence>
<evidence type="ECO:0000256" key="1">
    <source>
        <dbReference type="ARBA" id="ARBA00004141"/>
    </source>
</evidence>
<feature type="compositionally biased region" description="Polar residues" evidence="5">
    <location>
        <begin position="118"/>
        <end position="127"/>
    </location>
</feature>